<dbReference type="AlphaFoldDB" id="A0A9P5XUE4"/>
<dbReference type="EMBL" id="MU150396">
    <property type="protein sequence ID" value="KAF9456914.1"/>
    <property type="molecule type" value="Genomic_DNA"/>
</dbReference>
<protein>
    <submittedName>
        <fullName evidence="2">Uncharacterized protein</fullName>
    </submittedName>
</protein>
<sequence>MTPNFLHRNSETLNPSLILSSLLLNDTETENAPVQSQLFFHPDAEQNQVSPVTIDCPTAVITYECNDSGEEPQNCEKSCLASPLASGLVWTSADTSRRPCDSSNTSPSCMQSKSRNMKTHYEELSSRFPAEGLESFPGLPNSSPPPESSSPFPQSSSPPEYSSSPVFLNTLPTIYEEEPAIDPALLNVNYKDSPDSPRSETTNSDGSDSSQSSETSESTSSNSDTSISSPARAHIISLPPDRNDAFSNQLHRRLLAVIEEQKSEEYLKIKENGAIMAAKPGPCYSDVLMDFERTTEAGTTKNPPYWTRSTISNNTHERGTGPLNGRQNICSRTSSGGYLSRTSSRISATDPVPLTDDHYDSSVSNVHTEKLIFASPSPFQKHAPKRRRSLSPSKLRPLKLQFRLPEAGSSLTSSSPVVEDDTPTPKAPAPTYRIIQCASSFLASRRKVTEDSEEPPNKRTKTNSNQSTRRTEFAKGPASLRRAASLRSETGTNEKSHTPAPGLVPTAPCTPQEGSPIVDNSLTRQRFCREQKVKYPFPAVFPPIDYIPRLPISTETSAKVRLQRLIEREKEGRQQDGLWAVNLGREPPNTTNNDFGSTEEVTDGETDEEEDSNSGSIWDSVLGIGEVLRDDVVDWILNVLPEPTTTSRARSVPTSSSASTASSSSSTNSFSTISSIIGPTISNLYDQLSTSPETRFHAAYLFLRYFYLVRATPGSPSLNIDKGDENSENGFELVTWDVAVGCLALSVKYHRDFLDPLLPVYAHEFQELSPHGISYEDLESSQRDLLSAFSFSLGITPQGILDELWLALPSLRQLFNFTGGWNCVLKETWWRLFEAILEPDVLRFPVSLLTIGTLAGAIVESLMLKYEYDAGWRAEVIRRRKPGYVSAYATKSALQLRRKREKRATYEAEGVIQDIQAVLGITSSRLEDCRKWLLS</sequence>
<name>A0A9P5XUE4_9AGAR</name>
<keyword evidence="3" id="KW-1185">Reference proteome</keyword>
<gene>
    <name evidence="2" type="ORF">BDZ94DRAFT_1326634</name>
</gene>
<comment type="caution">
    <text evidence="2">The sequence shown here is derived from an EMBL/GenBank/DDBJ whole genome shotgun (WGS) entry which is preliminary data.</text>
</comment>
<dbReference type="Proteomes" id="UP000807353">
    <property type="component" value="Unassembled WGS sequence"/>
</dbReference>
<feature type="compositionally biased region" description="Low complexity" evidence="1">
    <location>
        <begin position="201"/>
        <end position="229"/>
    </location>
</feature>
<evidence type="ECO:0000313" key="3">
    <source>
        <dbReference type="Proteomes" id="UP000807353"/>
    </source>
</evidence>
<accession>A0A9P5XUE4</accession>
<evidence type="ECO:0000256" key="1">
    <source>
        <dbReference type="SAM" id="MobiDB-lite"/>
    </source>
</evidence>
<feature type="compositionally biased region" description="Low complexity" evidence="1">
    <location>
        <begin position="390"/>
        <end position="400"/>
    </location>
</feature>
<feature type="compositionally biased region" description="Polar residues" evidence="1">
    <location>
        <begin position="299"/>
        <end position="314"/>
    </location>
</feature>
<feature type="compositionally biased region" description="Low complexity" evidence="1">
    <location>
        <begin position="149"/>
        <end position="164"/>
    </location>
</feature>
<feature type="region of interest" description="Disordered" evidence="1">
    <location>
        <begin position="444"/>
        <end position="518"/>
    </location>
</feature>
<feature type="compositionally biased region" description="Acidic residues" evidence="1">
    <location>
        <begin position="600"/>
        <end position="612"/>
    </location>
</feature>
<evidence type="ECO:0000313" key="2">
    <source>
        <dbReference type="EMBL" id="KAF9456914.1"/>
    </source>
</evidence>
<reference evidence="2" key="1">
    <citation type="submission" date="2020-11" db="EMBL/GenBank/DDBJ databases">
        <authorList>
            <consortium name="DOE Joint Genome Institute"/>
            <person name="Ahrendt S."/>
            <person name="Riley R."/>
            <person name="Andreopoulos W."/>
            <person name="Labutti K."/>
            <person name="Pangilinan J."/>
            <person name="Ruiz-Duenas F.J."/>
            <person name="Barrasa J.M."/>
            <person name="Sanchez-Garcia M."/>
            <person name="Camarero S."/>
            <person name="Miyauchi S."/>
            <person name="Serrano A."/>
            <person name="Linde D."/>
            <person name="Babiker R."/>
            <person name="Drula E."/>
            <person name="Ayuso-Fernandez I."/>
            <person name="Pacheco R."/>
            <person name="Padilla G."/>
            <person name="Ferreira P."/>
            <person name="Barriuso J."/>
            <person name="Kellner H."/>
            <person name="Castanera R."/>
            <person name="Alfaro M."/>
            <person name="Ramirez L."/>
            <person name="Pisabarro A.G."/>
            <person name="Kuo A."/>
            <person name="Tritt A."/>
            <person name="Lipzen A."/>
            <person name="He G."/>
            <person name="Yan M."/>
            <person name="Ng V."/>
            <person name="Cullen D."/>
            <person name="Martin F."/>
            <person name="Rosso M.-N."/>
            <person name="Henrissat B."/>
            <person name="Hibbett D."/>
            <person name="Martinez A.T."/>
            <person name="Grigoriev I.V."/>
        </authorList>
    </citation>
    <scope>NUCLEOTIDE SEQUENCE</scope>
    <source>
        <strain evidence="2">CBS 247.69</strain>
    </source>
</reference>
<dbReference type="OrthoDB" id="3250555at2759"/>
<feature type="region of interest" description="Disordered" evidence="1">
    <location>
        <begin position="93"/>
        <end position="164"/>
    </location>
</feature>
<feature type="region of interest" description="Disordered" evidence="1">
    <location>
        <begin position="645"/>
        <end position="670"/>
    </location>
</feature>
<feature type="compositionally biased region" description="Polar residues" evidence="1">
    <location>
        <begin position="101"/>
        <end position="114"/>
    </location>
</feature>
<proteinExistence type="predicted"/>
<feature type="region of interest" description="Disordered" evidence="1">
    <location>
        <begin position="299"/>
        <end position="328"/>
    </location>
</feature>
<feature type="region of interest" description="Disordered" evidence="1">
    <location>
        <begin position="375"/>
        <end position="432"/>
    </location>
</feature>
<feature type="region of interest" description="Disordered" evidence="1">
    <location>
        <begin position="187"/>
        <end position="230"/>
    </location>
</feature>
<organism evidence="2 3">
    <name type="scientific">Collybia nuda</name>
    <dbReference type="NCBI Taxonomy" id="64659"/>
    <lineage>
        <taxon>Eukaryota</taxon>
        <taxon>Fungi</taxon>
        <taxon>Dikarya</taxon>
        <taxon>Basidiomycota</taxon>
        <taxon>Agaricomycotina</taxon>
        <taxon>Agaricomycetes</taxon>
        <taxon>Agaricomycetidae</taxon>
        <taxon>Agaricales</taxon>
        <taxon>Tricholomatineae</taxon>
        <taxon>Clitocybaceae</taxon>
        <taxon>Collybia</taxon>
    </lineage>
</organism>
<feature type="region of interest" description="Disordered" evidence="1">
    <location>
        <begin position="582"/>
        <end position="617"/>
    </location>
</feature>